<dbReference type="GO" id="GO:0005737">
    <property type="term" value="C:cytoplasm"/>
    <property type="evidence" value="ECO:0007669"/>
    <property type="project" value="UniProtKB-SubCell"/>
</dbReference>
<comment type="subcellular location">
    <subcellularLocation>
        <location evidence="1">Cytoplasm</location>
    </subcellularLocation>
</comment>
<dbReference type="GO" id="GO:0016773">
    <property type="term" value="F:phosphotransferase activity, alcohol group as acceptor"/>
    <property type="evidence" value="ECO:0007669"/>
    <property type="project" value="InterPro"/>
</dbReference>
<evidence type="ECO:0000256" key="6">
    <source>
        <dbReference type="ARBA" id="ARBA00022679"/>
    </source>
</evidence>
<evidence type="ECO:0000313" key="11">
    <source>
        <dbReference type="Proteomes" id="UP000245845"/>
    </source>
</evidence>
<evidence type="ECO:0000256" key="5">
    <source>
        <dbReference type="ARBA" id="ARBA00022597"/>
    </source>
</evidence>
<name>A0A2Y9B8X0_9FIRM</name>
<keyword evidence="11" id="KW-1185">Reference proteome</keyword>
<feature type="domain" description="PTS EIIA type-4" evidence="9">
    <location>
        <begin position="2"/>
        <end position="125"/>
    </location>
</feature>
<evidence type="ECO:0000256" key="3">
    <source>
        <dbReference type="ARBA" id="ARBA00022490"/>
    </source>
</evidence>
<evidence type="ECO:0000259" key="9">
    <source>
        <dbReference type="PROSITE" id="PS51096"/>
    </source>
</evidence>
<organism evidence="10 11">
    <name type="scientific">Faecalicatena orotica</name>
    <dbReference type="NCBI Taxonomy" id="1544"/>
    <lineage>
        <taxon>Bacteria</taxon>
        <taxon>Bacillati</taxon>
        <taxon>Bacillota</taxon>
        <taxon>Clostridia</taxon>
        <taxon>Lachnospirales</taxon>
        <taxon>Lachnospiraceae</taxon>
        <taxon>Faecalicatena</taxon>
    </lineage>
</organism>
<dbReference type="RefSeq" id="WP_109729785.1">
    <property type="nucleotide sequence ID" value="NZ_BAAACK010000007.1"/>
</dbReference>
<evidence type="ECO:0000256" key="4">
    <source>
        <dbReference type="ARBA" id="ARBA00022553"/>
    </source>
</evidence>
<dbReference type="SUPFAM" id="SSF53062">
    <property type="entry name" value="PTS system fructose IIA component-like"/>
    <property type="match status" value="1"/>
</dbReference>
<evidence type="ECO:0000256" key="1">
    <source>
        <dbReference type="ARBA" id="ARBA00004496"/>
    </source>
</evidence>
<keyword evidence="7" id="KW-0598">Phosphotransferase system</keyword>
<keyword evidence="5" id="KW-0762">Sugar transport</keyword>
<dbReference type="InterPro" id="IPR051471">
    <property type="entry name" value="Bacterial_PTS_sugar_comp"/>
</dbReference>
<dbReference type="Pfam" id="PF03610">
    <property type="entry name" value="EIIA-man"/>
    <property type="match status" value="1"/>
</dbReference>
<protein>
    <submittedName>
        <fullName evidence="10">PTS system D-mannose-specific IIA component (Man family)</fullName>
    </submittedName>
</protein>
<dbReference type="PANTHER" id="PTHR33799">
    <property type="entry name" value="PTS PERMEASE-RELATED-RELATED"/>
    <property type="match status" value="1"/>
</dbReference>
<dbReference type="GO" id="GO:0009401">
    <property type="term" value="P:phosphoenolpyruvate-dependent sugar phosphotransferase system"/>
    <property type="evidence" value="ECO:0007669"/>
    <property type="project" value="UniProtKB-KW"/>
</dbReference>
<dbReference type="InterPro" id="IPR033887">
    <property type="entry name" value="PTS_IIA_man"/>
</dbReference>
<dbReference type="Proteomes" id="UP000245845">
    <property type="component" value="Unassembled WGS sequence"/>
</dbReference>
<dbReference type="InterPro" id="IPR013789">
    <property type="entry name" value="PTS_EIIA_man"/>
</dbReference>
<reference evidence="10 11" key="1">
    <citation type="submission" date="2018-05" db="EMBL/GenBank/DDBJ databases">
        <title>The Hungate 1000. A catalogue of reference genomes from the rumen microbiome.</title>
        <authorList>
            <person name="Kelly W."/>
        </authorList>
    </citation>
    <scope>NUCLEOTIDE SEQUENCE [LARGE SCALE GENOMIC DNA]</scope>
    <source>
        <strain evidence="10 11">NLAE-zl-C242</strain>
    </source>
</reference>
<dbReference type="CDD" id="cd00006">
    <property type="entry name" value="PTS_IIA_man"/>
    <property type="match status" value="1"/>
</dbReference>
<evidence type="ECO:0000256" key="2">
    <source>
        <dbReference type="ARBA" id="ARBA00022448"/>
    </source>
</evidence>
<keyword evidence="3" id="KW-0963">Cytoplasm</keyword>
<keyword evidence="4" id="KW-0597">Phosphoprotein</keyword>
<sequence length="138" mass="14800">MSIGVIAVTHKEAAQSLLDSAEMIFGKQENVKAVPFFENEDGQMLKIKLEEAVGELNSEDGVLFLVDLFGGTPFNASFMIAQKSHAAEIVTGLNLPMLVEALMSKGTMDLLSLAETVKKAGIDGIRSGKAERQNGDDE</sequence>
<dbReference type="Gene3D" id="3.40.50.510">
    <property type="entry name" value="Phosphotransferase system, mannose-type IIA component"/>
    <property type="match status" value="1"/>
</dbReference>
<gene>
    <name evidence="10" type="ORF">A8806_101753</name>
</gene>
<comment type="caution">
    <text evidence="10">The sequence shown here is derived from an EMBL/GenBank/DDBJ whole genome shotgun (WGS) entry which is preliminary data.</text>
</comment>
<proteinExistence type="predicted"/>
<dbReference type="GO" id="GO:0016301">
    <property type="term" value="F:kinase activity"/>
    <property type="evidence" value="ECO:0007669"/>
    <property type="project" value="UniProtKB-KW"/>
</dbReference>
<accession>A0A2Y9B8X0</accession>
<dbReference type="GO" id="GO:0016020">
    <property type="term" value="C:membrane"/>
    <property type="evidence" value="ECO:0007669"/>
    <property type="project" value="InterPro"/>
</dbReference>
<evidence type="ECO:0000256" key="7">
    <source>
        <dbReference type="ARBA" id="ARBA00022683"/>
    </source>
</evidence>
<dbReference type="InterPro" id="IPR036662">
    <property type="entry name" value="PTS_EIIA_man-typ_sf"/>
</dbReference>
<evidence type="ECO:0000256" key="8">
    <source>
        <dbReference type="ARBA" id="ARBA00022777"/>
    </source>
</evidence>
<dbReference type="AlphaFoldDB" id="A0A2Y9B8X0"/>
<dbReference type="PROSITE" id="PS51096">
    <property type="entry name" value="PTS_EIIA_TYPE_4"/>
    <property type="match status" value="1"/>
</dbReference>
<dbReference type="PANTHER" id="PTHR33799:SF1">
    <property type="entry name" value="PTS SYSTEM MANNOSE-SPECIFIC EIIAB COMPONENT-RELATED"/>
    <property type="match status" value="1"/>
</dbReference>
<dbReference type="InterPro" id="IPR004701">
    <property type="entry name" value="PTS_EIIA_man-typ"/>
</dbReference>
<keyword evidence="2" id="KW-0813">Transport</keyword>
<keyword evidence="8" id="KW-0418">Kinase</keyword>
<dbReference type="OrthoDB" id="9799827at2"/>
<dbReference type="EMBL" id="QGDL01000001">
    <property type="protein sequence ID" value="PWJ32462.1"/>
    <property type="molecule type" value="Genomic_DNA"/>
</dbReference>
<evidence type="ECO:0000313" key="10">
    <source>
        <dbReference type="EMBL" id="PWJ32462.1"/>
    </source>
</evidence>
<keyword evidence="6" id="KW-0808">Transferase</keyword>
<dbReference type="NCBIfam" id="TIGR00824">
    <property type="entry name" value="EIIA-man"/>
    <property type="match status" value="1"/>
</dbReference>